<reference evidence="2" key="1">
    <citation type="submission" date="2022-10" db="EMBL/GenBank/DDBJ databases">
        <authorList>
            <person name="Chen Y."/>
            <person name="Dougan E. K."/>
            <person name="Chan C."/>
            <person name="Rhodes N."/>
            <person name="Thang M."/>
        </authorList>
    </citation>
    <scope>NUCLEOTIDE SEQUENCE</scope>
</reference>
<proteinExistence type="predicted"/>
<dbReference type="EMBL" id="CAMXCT010000173">
    <property type="protein sequence ID" value="CAI3974981.1"/>
    <property type="molecule type" value="Genomic_DNA"/>
</dbReference>
<comment type="caution">
    <text evidence="2">The sequence shown here is derived from an EMBL/GenBank/DDBJ whole genome shotgun (WGS) entry which is preliminary data.</text>
</comment>
<gene>
    <name evidence="1" type="ORF">C1SCF055_LOCUS3343</name>
    <name evidence="2" type="ORF">C1SCF055_LOCUS37228</name>
</gene>
<dbReference type="EMBL" id="CAMXCT010005346">
    <property type="protein sequence ID" value="CAI4012131.1"/>
    <property type="molecule type" value="Genomic_DNA"/>
</dbReference>
<evidence type="ECO:0000313" key="4">
    <source>
        <dbReference type="Proteomes" id="UP001152797"/>
    </source>
</evidence>
<dbReference type="EMBL" id="CAMXCT030000173">
    <property type="protein sequence ID" value="CAL4762293.1"/>
    <property type="molecule type" value="Genomic_DNA"/>
</dbReference>
<dbReference type="AlphaFoldDB" id="A0A9P1GFJ6"/>
<evidence type="ECO:0000313" key="2">
    <source>
        <dbReference type="EMBL" id="CAI4012131.1"/>
    </source>
</evidence>
<reference evidence="3 4" key="2">
    <citation type="submission" date="2024-05" db="EMBL/GenBank/DDBJ databases">
        <authorList>
            <person name="Chen Y."/>
            <person name="Shah S."/>
            <person name="Dougan E. K."/>
            <person name="Thang M."/>
            <person name="Chan C."/>
        </authorList>
    </citation>
    <scope>NUCLEOTIDE SEQUENCE [LARGE SCALE GENOMIC DNA]</scope>
</reference>
<sequence>MHRWLGQLHGIQLQTYPVSMKLEVFNNVDVEEISVPTLLPHEVLHALAMAGPEQFSKSMLGGRGEEALQQFWDHCLQLPHWKNHPAFAGGEAPKGAYLCMRFDAKARVETNEFEKHYGISVRKLFFTERNTRLNESSSYPELGTAFKAAHIKMILWFMTRKAIEFANATGVPHLNLGPHVGLLFGTSLQRIDKTCF</sequence>
<accession>A0A9P1GFJ6</accession>
<dbReference type="EMBL" id="CAMXCT020000173">
    <property type="protein sequence ID" value="CAL1128356.1"/>
    <property type="molecule type" value="Genomic_DNA"/>
</dbReference>
<protein>
    <submittedName>
        <fullName evidence="2">Uncharacterized protein</fullName>
    </submittedName>
</protein>
<evidence type="ECO:0000313" key="3">
    <source>
        <dbReference type="EMBL" id="CAL4762293.1"/>
    </source>
</evidence>
<organism evidence="2">
    <name type="scientific">Cladocopium goreaui</name>
    <dbReference type="NCBI Taxonomy" id="2562237"/>
    <lineage>
        <taxon>Eukaryota</taxon>
        <taxon>Sar</taxon>
        <taxon>Alveolata</taxon>
        <taxon>Dinophyceae</taxon>
        <taxon>Suessiales</taxon>
        <taxon>Symbiodiniaceae</taxon>
        <taxon>Cladocopium</taxon>
    </lineage>
</organism>
<evidence type="ECO:0000313" key="1">
    <source>
        <dbReference type="EMBL" id="CAI3974981.1"/>
    </source>
</evidence>
<keyword evidence="4" id="KW-1185">Reference proteome</keyword>
<dbReference type="EMBL" id="CAMXCT020005346">
    <property type="protein sequence ID" value="CAL1165506.1"/>
    <property type="molecule type" value="Genomic_DNA"/>
</dbReference>
<name>A0A9P1GFJ6_9DINO</name>
<dbReference type="Proteomes" id="UP001152797">
    <property type="component" value="Unassembled WGS sequence"/>
</dbReference>
<dbReference type="EMBL" id="CAMXCT030005346">
    <property type="protein sequence ID" value="CAL4799443.1"/>
    <property type="molecule type" value="Genomic_DNA"/>
</dbReference>